<dbReference type="NCBIfam" id="TIGR01617">
    <property type="entry name" value="arsC_related"/>
    <property type="match status" value="1"/>
</dbReference>
<proteinExistence type="inferred from homology"/>
<dbReference type="InterPro" id="IPR006660">
    <property type="entry name" value="Arsenate_reductase-like"/>
</dbReference>
<evidence type="ECO:0000256" key="1">
    <source>
        <dbReference type="PROSITE-ProRule" id="PRU01282"/>
    </source>
</evidence>
<reference evidence="2" key="1">
    <citation type="journal article" date="2013" name="Extremophiles">
        <title>Proteinivorax tanatarense gen. nov., sp. nov., an anaerobic, haloalkaliphilic, proteolytic bacterium isolated from a decaying algal bloom, and proposal of Proteinivoraceae fam. nov.</title>
        <authorList>
            <person name="Kevbrin V."/>
            <person name="Boltyanskaya Y."/>
            <person name="Zhilina T."/>
            <person name="Kolganova T."/>
            <person name="Lavrentjeva E."/>
            <person name="Kuznetsov B."/>
        </authorList>
    </citation>
    <scope>NUCLEOTIDE SEQUENCE</scope>
    <source>
        <strain evidence="2">Z-910T</strain>
    </source>
</reference>
<name>A0AAU7VGZ9_9FIRM</name>
<organism evidence="2">
    <name type="scientific">Proteinivorax tanatarense</name>
    <dbReference type="NCBI Taxonomy" id="1260629"/>
    <lineage>
        <taxon>Bacteria</taxon>
        <taxon>Bacillati</taxon>
        <taxon>Bacillota</taxon>
        <taxon>Clostridia</taxon>
        <taxon>Eubacteriales</taxon>
        <taxon>Proteinivoracaceae</taxon>
        <taxon>Proteinivorax</taxon>
    </lineage>
</organism>
<dbReference type="PANTHER" id="PTHR30041:SF8">
    <property type="entry name" value="PROTEIN YFFB"/>
    <property type="match status" value="1"/>
</dbReference>
<dbReference type="PROSITE" id="PS51353">
    <property type="entry name" value="ARSC"/>
    <property type="match status" value="1"/>
</dbReference>
<gene>
    <name evidence="2" type="ORF">PRVXT_001545</name>
</gene>
<dbReference type="RefSeq" id="WP_350342317.1">
    <property type="nucleotide sequence ID" value="NZ_CP158367.1"/>
</dbReference>
<dbReference type="Pfam" id="PF03960">
    <property type="entry name" value="ArsC"/>
    <property type="match status" value="1"/>
</dbReference>
<dbReference type="InterPro" id="IPR006504">
    <property type="entry name" value="Tscrpt_reg_Spx/MgsR"/>
</dbReference>
<dbReference type="SUPFAM" id="SSF52833">
    <property type="entry name" value="Thioredoxin-like"/>
    <property type="match status" value="1"/>
</dbReference>
<dbReference type="Gene3D" id="3.40.30.10">
    <property type="entry name" value="Glutaredoxin"/>
    <property type="match status" value="1"/>
</dbReference>
<dbReference type="AlphaFoldDB" id="A0AAU7VGZ9"/>
<dbReference type="InterPro" id="IPR036249">
    <property type="entry name" value="Thioredoxin-like_sf"/>
</dbReference>
<evidence type="ECO:0000313" key="2">
    <source>
        <dbReference type="EMBL" id="XBX73557.1"/>
    </source>
</evidence>
<accession>A0AAU7VGZ9</accession>
<protein>
    <submittedName>
        <fullName evidence="2">Spx/MgsR family RNA polymerase-binding regulatory protein</fullName>
    </submittedName>
</protein>
<comment type="similarity">
    <text evidence="1">Belongs to the ArsC family.</text>
</comment>
<sequence>MRRARKWLQEHGVEFEARHLVKNNLTKDEFAELYEISQVSLNKFFNSNGKVYKEMGLKDKIKDMSDEEKLELLASDGMLVKRPILTDRKEVVIIGFKEKEYKEIVK</sequence>
<dbReference type="PANTHER" id="PTHR30041">
    <property type="entry name" value="ARSENATE REDUCTASE"/>
    <property type="match status" value="1"/>
</dbReference>
<dbReference type="EMBL" id="CP158367">
    <property type="protein sequence ID" value="XBX73557.1"/>
    <property type="molecule type" value="Genomic_DNA"/>
</dbReference>
<reference evidence="2" key="2">
    <citation type="submission" date="2024-06" db="EMBL/GenBank/DDBJ databases">
        <authorList>
            <person name="Petrova K.O."/>
            <person name="Toshchakov S.V."/>
            <person name="Boltjanskaja Y.V."/>
            <person name="Kevbrin V."/>
        </authorList>
    </citation>
    <scope>NUCLEOTIDE SEQUENCE</scope>
    <source>
        <strain evidence="2">Z-910T</strain>
    </source>
</reference>